<dbReference type="EMBL" id="LJSN01000002">
    <property type="protein sequence ID" value="PNE40001.1"/>
    <property type="molecule type" value="Genomic_DNA"/>
</dbReference>
<protein>
    <submittedName>
        <fullName evidence="4">LuxR family transcriptional regulator</fullName>
    </submittedName>
</protein>
<dbReference type="PANTHER" id="PTHR16305:SF35">
    <property type="entry name" value="TRANSCRIPTIONAL ACTIVATOR DOMAIN"/>
    <property type="match status" value="1"/>
</dbReference>
<dbReference type="Proteomes" id="UP000236047">
    <property type="component" value="Unassembled WGS sequence"/>
</dbReference>
<name>A0A2N8PG75_STRNR</name>
<dbReference type="InterPro" id="IPR027417">
    <property type="entry name" value="P-loop_NTPase"/>
</dbReference>
<sequence length="924" mass="98838">MLYERESELARIDAAVRQAQVGRPSVLLLTGPLGIGRSTLLQEAGASPPGNLRVLRANAAPMEQDFAFGIVHQLLGPLLGDAPFAPGDHDTGGAGQAVPAGGLPTLGDLDAPVSEAVLHGLRSLLADVCATTPVLILIDDLQWVDLPSLRWLAYLVRRAHGMRFALVCTLRDGDPRAQHPLVGELADAGEVLRPAPLSFDGTRAMIRHHLGEPAEDRYAQACHDTCVGNPLFLRSVLREQALDGHRPTADQADRARTSRPAQLRDRLAGCLHTQPGPVRDVAAAIAAFGDHGEPDLIQRHARLDTISYQRALRALRLLGLLAPHDTPRFLHRVVGDAVESTLTIAECERSRDAAAEILHQAGRPAEHVAELLMTVTATHRPWASGVLRTAAEAALRCGAPDAAARYLRRALLESSVGDSERARLLIDLAKAERGIDPVACERHISQAVRLLSSATDRAVATLLVPPSFLGEATSSMVDLLREVSEDLEPTAPHQGSPREIALRLEARLWHAGHENPAELTGAVARLRSLGTTPPLESSGARELAAVLINAGVLSSALPAPDIAALAEQILEREPVTSARARTALPLVVLALYAADAVEGINVSCESHTDPPHAGVHAENALLQLARGHLTQAHELADRAAALADADWREPTAVIRAAVAMESGNVQLIERLLKDSGKRWPANLATTVMRQLLGASLDIRRGHDADALKSLLACGRQLEAAGWRNSVLFPWRPRAIVLHHRLGEARPAMALADEELAWARRWAAPAALGRALRLNALLPGGGGVPTLRESAEVLRASSNTLELSRTLLQLGRTLEGGKEAQTVLREAVDLTTACGAPWLTERARAALGAAAPSQEAPLTRGERQVVSSVRRGLTNQEIAEELGVSTRAVEKRLTSCYRKLGVAGRRELLERAERAQGDCVALSTP</sequence>
<keyword evidence="5" id="KW-1185">Reference proteome</keyword>
<dbReference type="PRINTS" id="PR00038">
    <property type="entry name" value="HTHLUXR"/>
</dbReference>
<dbReference type="SUPFAM" id="SSF52540">
    <property type="entry name" value="P-loop containing nucleoside triphosphate hydrolases"/>
    <property type="match status" value="1"/>
</dbReference>
<proteinExistence type="predicted"/>
<feature type="domain" description="HTH luxR-type" evidence="3">
    <location>
        <begin position="850"/>
        <end position="915"/>
    </location>
</feature>
<organism evidence="4 5">
    <name type="scientific">Streptomyces noursei</name>
    <name type="common">Streptomyces albulus</name>
    <dbReference type="NCBI Taxonomy" id="1971"/>
    <lineage>
        <taxon>Bacteria</taxon>
        <taxon>Bacillati</taxon>
        <taxon>Actinomycetota</taxon>
        <taxon>Actinomycetes</taxon>
        <taxon>Kitasatosporales</taxon>
        <taxon>Streptomycetaceae</taxon>
        <taxon>Streptomyces</taxon>
    </lineage>
</organism>
<dbReference type="Pfam" id="PF00196">
    <property type="entry name" value="GerE"/>
    <property type="match status" value="1"/>
</dbReference>
<reference evidence="5" key="1">
    <citation type="submission" date="2015-09" db="EMBL/GenBank/DDBJ databases">
        <authorList>
            <person name="Graham D.E."/>
            <person name="Mahan K.M."/>
            <person name="Klingeman D.M."/>
            <person name="Fida T."/>
            <person name="Giannone R.J."/>
            <person name="Hettich R.L."/>
            <person name="Parry R.J."/>
            <person name="Spain J.C."/>
        </authorList>
    </citation>
    <scope>NUCLEOTIDE SEQUENCE [LARGE SCALE GENOMIC DNA]</scope>
    <source>
        <strain evidence="5">JCM 4701</strain>
    </source>
</reference>
<gene>
    <name evidence="4" type="ORF">AOB60_02820</name>
</gene>
<dbReference type="GO" id="GO:0003677">
    <property type="term" value="F:DNA binding"/>
    <property type="evidence" value="ECO:0007669"/>
    <property type="project" value="InterPro"/>
</dbReference>
<evidence type="ECO:0000256" key="2">
    <source>
        <dbReference type="ARBA" id="ARBA00022840"/>
    </source>
</evidence>
<dbReference type="RefSeq" id="WP_102922696.1">
    <property type="nucleotide sequence ID" value="NZ_LJSN01000002.1"/>
</dbReference>
<dbReference type="Pfam" id="PF13191">
    <property type="entry name" value="AAA_16"/>
    <property type="match status" value="1"/>
</dbReference>
<dbReference type="PROSITE" id="PS50043">
    <property type="entry name" value="HTH_LUXR_2"/>
    <property type="match status" value="1"/>
</dbReference>
<dbReference type="SMART" id="SM00421">
    <property type="entry name" value="HTH_LUXR"/>
    <property type="match status" value="1"/>
</dbReference>
<comment type="caution">
    <text evidence="4">The sequence shown here is derived from an EMBL/GenBank/DDBJ whole genome shotgun (WGS) entry which is preliminary data.</text>
</comment>
<dbReference type="InterPro" id="IPR016032">
    <property type="entry name" value="Sig_transdc_resp-reg_C-effctor"/>
</dbReference>
<dbReference type="InterPro" id="IPR041664">
    <property type="entry name" value="AAA_16"/>
</dbReference>
<accession>A0A2N8PG75</accession>
<dbReference type="PANTHER" id="PTHR16305">
    <property type="entry name" value="TESTICULAR SOLUBLE ADENYLYL CYCLASE"/>
    <property type="match status" value="1"/>
</dbReference>
<evidence type="ECO:0000313" key="5">
    <source>
        <dbReference type="Proteomes" id="UP000236047"/>
    </source>
</evidence>
<dbReference type="GO" id="GO:0006355">
    <property type="term" value="P:regulation of DNA-templated transcription"/>
    <property type="evidence" value="ECO:0007669"/>
    <property type="project" value="InterPro"/>
</dbReference>
<keyword evidence="2" id="KW-0067">ATP-binding</keyword>
<dbReference type="CDD" id="cd06170">
    <property type="entry name" value="LuxR_C_like"/>
    <property type="match status" value="1"/>
</dbReference>
<dbReference type="InterPro" id="IPR036388">
    <property type="entry name" value="WH-like_DNA-bd_sf"/>
</dbReference>
<dbReference type="InterPro" id="IPR000792">
    <property type="entry name" value="Tscrpt_reg_LuxR_C"/>
</dbReference>
<evidence type="ECO:0000256" key="1">
    <source>
        <dbReference type="ARBA" id="ARBA00022741"/>
    </source>
</evidence>
<dbReference type="GO" id="GO:0005524">
    <property type="term" value="F:ATP binding"/>
    <property type="evidence" value="ECO:0007669"/>
    <property type="project" value="UniProtKB-KW"/>
</dbReference>
<evidence type="ECO:0000313" key="4">
    <source>
        <dbReference type="EMBL" id="PNE40001.1"/>
    </source>
</evidence>
<dbReference type="GO" id="GO:0004016">
    <property type="term" value="F:adenylate cyclase activity"/>
    <property type="evidence" value="ECO:0007669"/>
    <property type="project" value="TreeGrafter"/>
</dbReference>
<dbReference type="GO" id="GO:0005737">
    <property type="term" value="C:cytoplasm"/>
    <property type="evidence" value="ECO:0007669"/>
    <property type="project" value="TreeGrafter"/>
</dbReference>
<dbReference type="Gene3D" id="1.10.10.10">
    <property type="entry name" value="Winged helix-like DNA-binding domain superfamily/Winged helix DNA-binding domain"/>
    <property type="match status" value="1"/>
</dbReference>
<evidence type="ECO:0000259" key="3">
    <source>
        <dbReference type="PROSITE" id="PS50043"/>
    </source>
</evidence>
<dbReference type="AlphaFoldDB" id="A0A2N8PG75"/>
<dbReference type="SUPFAM" id="SSF46894">
    <property type="entry name" value="C-terminal effector domain of the bipartite response regulators"/>
    <property type="match status" value="1"/>
</dbReference>
<keyword evidence="1" id="KW-0547">Nucleotide-binding</keyword>